<keyword evidence="3" id="KW-0677">Repeat</keyword>
<name>A0A4W5K6P7_9TELE</name>
<protein>
    <recommendedName>
        <fullName evidence="6">IF140/IFT172/WDR19 TPR domain-containing protein</fullName>
    </recommendedName>
</protein>
<organism evidence="7 8">
    <name type="scientific">Hucho hucho</name>
    <name type="common">huchen</name>
    <dbReference type="NCBI Taxonomy" id="62062"/>
    <lineage>
        <taxon>Eukaryota</taxon>
        <taxon>Metazoa</taxon>
        <taxon>Chordata</taxon>
        <taxon>Craniata</taxon>
        <taxon>Vertebrata</taxon>
        <taxon>Euteleostomi</taxon>
        <taxon>Actinopterygii</taxon>
        <taxon>Neopterygii</taxon>
        <taxon>Teleostei</taxon>
        <taxon>Protacanthopterygii</taxon>
        <taxon>Salmoniformes</taxon>
        <taxon>Salmonidae</taxon>
        <taxon>Salmoninae</taxon>
        <taxon>Hucho</taxon>
    </lineage>
</organism>
<comment type="subcellular location">
    <subcellularLocation>
        <location evidence="1">Cell projection</location>
        <location evidence="1">Cilium</location>
    </subcellularLocation>
</comment>
<dbReference type="InterPro" id="IPR056168">
    <property type="entry name" value="TPR_IF140/IFT172/WDR19"/>
</dbReference>
<evidence type="ECO:0000256" key="1">
    <source>
        <dbReference type="ARBA" id="ARBA00004138"/>
    </source>
</evidence>
<evidence type="ECO:0000256" key="4">
    <source>
        <dbReference type="ARBA" id="ARBA00023069"/>
    </source>
</evidence>
<accession>A0A4W5K6P7</accession>
<dbReference type="AlphaFoldDB" id="A0A4W5K6P7"/>
<reference evidence="7" key="2">
    <citation type="submission" date="2025-08" db="UniProtKB">
        <authorList>
            <consortium name="Ensembl"/>
        </authorList>
    </citation>
    <scope>IDENTIFICATION</scope>
</reference>
<evidence type="ECO:0000256" key="2">
    <source>
        <dbReference type="ARBA" id="ARBA00022574"/>
    </source>
</evidence>
<evidence type="ECO:0000259" key="6">
    <source>
        <dbReference type="Pfam" id="PF24762"/>
    </source>
</evidence>
<dbReference type="Proteomes" id="UP000314982">
    <property type="component" value="Unassembled WGS sequence"/>
</dbReference>
<dbReference type="GeneTree" id="ENSGT00940000153417"/>
<dbReference type="PANTHER" id="PTHR15722">
    <property type="entry name" value="IFT140/172-RELATED"/>
    <property type="match status" value="1"/>
</dbReference>
<reference evidence="8" key="1">
    <citation type="submission" date="2018-06" db="EMBL/GenBank/DDBJ databases">
        <title>Genome assembly of Danube salmon.</title>
        <authorList>
            <person name="Macqueen D.J."/>
            <person name="Gundappa M.K."/>
        </authorList>
    </citation>
    <scope>NUCLEOTIDE SEQUENCE [LARGE SCALE GENOMIC DNA]</scope>
</reference>
<sequence>MLNFSFYLTIGNMDEAFKSIMLIKSEAEWENMARMCVKNRHLDVARVCLGNMGNARAVRALLEASVAVLALQLGILVRKPTKQ</sequence>
<dbReference type="GO" id="GO:0030991">
    <property type="term" value="C:intraciliary transport particle A"/>
    <property type="evidence" value="ECO:0007669"/>
    <property type="project" value="TreeGrafter"/>
</dbReference>
<keyword evidence="5" id="KW-0966">Cell projection</keyword>
<evidence type="ECO:0000256" key="3">
    <source>
        <dbReference type="ARBA" id="ARBA00022737"/>
    </source>
</evidence>
<evidence type="ECO:0000256" key="5">
    <source>
        <dbReference type="ARBA" id="ARBA00023273"/>
    </source>
</evidence>
<keyword evidence="8" id="KW-1185">Reference proteome</keyword>
<dbReference type="Gene3D" id="1.25.40.470">
    <property type="match status" value="1"/>
</dbReference>
<reference evidence="7" key="3">
    <citation type="submission" date="2025-09" db="UniProtKB">
        <authorList>
            <consortium name="Ensembl"/>
        </authorList>
    </citation>
    <scope>IDENTIFICATION</scope>
</reference>
<dbReference type="GO" id="GO:0036064">
    <property type="term" value="C:ciliary basal body"/>
    <property type="evidence" value="ECO:0007669"/>
    <property type="project" value="TreeGrafter"/>
</dbReference>
<evidence type="ECO:0000313" key="8">
    <source>
        <dbReference type="Proteomes" id="UP000314982"/>
    </source>
</evidence>
<feature type="domain" description="IF140/IFT172/WDR19 TPR" evidence="6">
    <location>
        <begin position="11"/>
        <end position="75"/>
    </location>
</feature>
<dbReference type="GO" id="GO:0035721">
    <property type="term" value="P:intraciliary retrograde transport"/>
    <property type="evidence" value="ECO:0007669"/>
    <property type="project" value="TreeGrafter"/>
</dbReference>
<dbReference type="Ensembl" id="ENSHHUT00000011899.1">
    <property type="protein sequence ID" value="ENSHHUP00000011537.1"/>
    <property type="gene ID" value="ENSHHUG00000007048.1"/>
</dbReference>
<keyword evidence="4" id="KW-0969">Cilium</keyword>
<keyword evidence="2" id="KW-0853">WD repeat</keyword>
<evidence type="ECO:0000313" key="7">
    <source>
        <dbReference type="Ensembl" id="ENSHHUP00000011537.1"/>
    </source>
</evidence>
<dbReference type="PANTHER" id="PTHR15722:SF7">
    <property type="entry name" value="INTRAFLAGELLAR TRANSPORT PROTEIN 140 HOMOLOG"/>
    <property type="match status" value="1"/>
</dbReference>
<dbReference type="GO" id="GO:0005930">
    <property type="term" value="C:axoneme"/>
    <property type="evidence" value="ECO:0007669"/>
    <property type="project" value="TreeGrafter"/>
</dbReference>
<proteinExistence type="predicted"/>
<dbReference type="Pfam" id="PF24762">
    <property type="entry name" value="TPR_IF140-IFT172"/>
    <property type="match status" value="1"/>
</dbReference>
<dbReference type="STRING" id="62062.ENSHHUP00000011537"/>